<evidence type="ECO:0000259" key="2">
    <source>
        <dbReference type="Pfam" id="PF17899"/>
    </source>
</evidence>
<evidence type="ECO:0000259" key="1">
    <source>
        <dbReference type="Pfam" id="PF05299"/>
    </source>
</evidence>
<dbReference type="EMBL" id="UINC01003942">
    <property type="protein sequence ID" value="SVA10526.1"/>
    <property type="molecule type" value="Genomic_DNA"/>
</dbReference>
<dbReference type="AlphaFoldDB" id="A0A381T2T6"/>
<reference evidence="3" key="1">
    <citation type="submission" date="2018-05" db="EMBL/GenBank/DDBJ databases">
        <authorList>
            <person name="Lanie J.A."/>
            <person name="Ng W.-L."/>
            <person name="Kazmierczak K.M."/>
            <person name="Andrzejewski T.M."/>
            <person name="Davidsen T.M."/>
            <person name="Wayne K.J."/>
            <person name="Tettelin H."/>
            <person name="Glass J.I."/>
            <person name="Rusch D."/>
            <person name="Podicherti R."/>
            <person name="Tsui H.-C.T."/>
            <person name="Winkler M.E."/>
        </authorList>
    </citation>
    <scope>NUCLEOTIDE SEQUENCE</scope>
</reference>
<name>A0A381T2T6_9ZZZZ</name>
<evidence type="ECO:0000313" key="3">
    <source>
        <dbReference type="EMBL" id="SVA10526.1"/>
    </source>
</evidence>
<accession>A0A381T2T6</accession>
<dbReference type="InterPro" id="IPR027268">
    <property type="entry name" value="Peptidase_M4/M1_CTD_sf"/>
</dbReference>
<feature type="non-terminal residue" evidence="3">
    <location>
        <position position="406"/>
    </location>
</feature>
<organism evidence="3">
    <name type="scientific">marine metagenome</name>
    <dbReference type="NCBI Taxonomy" id="408172"/>
    <lineage>
        <taxon>unclassified sequences</taxon>
        <taxon>metagenomes</taxon>
        <taxon>ecological metagenomes</taxon>
    </lineage>
</organism>
<feature type="domain" description="Peptidase M61 N-terminal" evidence="2">
    <location>
        <begin position="28"/>
        <end position="194"/>
    </location>
</feature>
<dbReference type="Gene3D" id="1.10.390.10">
    <property type="entry name" value="Neutral Protease Domain 2"/>
    <property type="match status" value="1"/>
</dbReference>
<dbReference type="InterPro" id="IPR007963">
    <property type="entry name" value="Peptidase_M61_catalytic"/>
</dbReference>
<proteinExistence type="predicted"/>
<dbReference type="Gene3D" id="2.60.40.3650">
    <property type="match status" value="1"/>
</dbReference>
<feature type="domain" description="Peptidase M61 catalytic" evidence="1">
    <location>
        <begin position="283"/>
        <end position="398"/>
    </location>
</feature>
<evidence type="ECO:0008006" key="4">
    <source>
        <dbReference type="Google" id="ProtNLM"/>
    </source>
</evidence>
<dbReference type="Pfam" id="PF17899">
    <property type="entry name" value="Peptidase_M61_N"/>
    <property type="match status" value="1"/>
</dbReference>
<dbReference type="Pfam" id="PF05299">
    <property type="entry name" value="Peptidase_M61"/>
    <property type="match status" value="1"/>
</dbReference>
<sequence length="406" mass="47320">MKSIKWIIFFSFIINVETVMGNNDTKISYHISMPEPHTHYYEVEMMVSHNSDKTVRLKMPVWTPGSYLVREFARHIPRVRAFAGTQQLKVNKINKNTWEVNAGYYKKFTVMYRIYAYEQSVRTSYLSDSRGYFNGTSIFLYVDDRKYEPGEIKVTPFRGWRKISTGLPKVKGKRNTFSFPDYDVLVDSPFLIGNHDVLTFKVKGISHEIALYGQGNVDKDRLKDDFKKIVQATVDIFENLPYDRYVFFILMLDGLGGGLEHLNSTTIQADRWIFSDDNRYERFLSTVAHEYFHTWNVKRIRPVALGPFDYDKENYTDDLWISEGITSYYDNLLLLRAGIVDVEGYFKLVGRDIRSVETAPGRLIQSAVESSFDTWIKNYRRNEESHNVMISYYSKGAVTGLMLDLA</sequence>
<protein>
    <recommendedName>
        <fullName evidence="4">Peptidase M61 N-terminal domain-containing protein</fullName>
    </recommendedName>
</protein>
<dbReference type="InterPro" id="IPR040756">
    <property type="entry name" value="Peptidase_M61_N"/>
</dbReference>
<gene>
    <name evidence="3" type="ORF">METZ01_LOCUS63380</name>
</gene>
<dbReference type="SUPFAM" id="SSF55486">
    <property type="entry name" value="Metalloproteases ('zincins'), catalytic domain"/>
    <property type="match status" value="1"/>
</dbReference>